<dbReference type="RefSeq" id="WP_043370790.1">
    <property type="nucleotide sequence ID" value="NZ_CP006704.1"/>
</dbReference>
<gene>
    <name evidence="2" type="ORF">O987_03050</name>
</gene>
<proteinExistence type="inferred from homology"/>
<dbReference type="HOGENOM" id="CLU_045683_1_2_4"/>
<dbReference type="Proteomes" id="UP000028782">
    <property type="component" value="Chromosome"/>
</dbReference>
<evidence type="ECO:0000256" key="1">
    <source>
        <dbReference type="ARBA" id="ARBA00006987"/>
    </source>
</evidence>
<dbReference type="CDD" id="cd07012">
    <property type="entry name" value="PBP2_Bug_TTT"/>
    <property type="match status" value="1"/>
</dbReference>
<comment type="similarity">
    <text evidence="1">Belongs to the UPF0065 (bug) family.</text>
</comment>
<evidence type="ECO:0000313" key="3">
    <source>
        <dbReference type="Proteomes" id="UP000028782"/>
    </source>
</evidence>
<accession>A0A076PGP7</accession>
<evidence type="ECO:0008006" key="4">
    <source>
        <dbReference type="Google" id="ProtNLM"/>
    </source>
</evidence>
<dbReference type="InterPro" id="IPR005064">
    <property type="entry name" value="BUG"/>
</dbReference>
<name>A0A076PGP7_COMTE</name>
<organism evidence="2 3">
    <name type="scientific">Comamonas testosteroni TK102</name>
    <dbReference type="NCBI Taxonomy" id="1392005"/>
    <lineage>
        <taxon>Bacteria</taxon>
        <taxon>Pseudomonadati</taxon>
        <taxon>Pseudomonadota</taxon>
        <taxon>Betaproteobacteria</taxon>
        <taxon>Burkholderiales</taxon>
        <taxon>Comamonadaceae</taxon>
        <taxon>Comamonas</taxon>
    </lineage>
</organism>
<dbReference type="SUPFAM" id="SSF53850">
    <property type="entry name" value="Periplasmic binding protein-like II"/>
    <property type="match status" value="1"/>
</dbReference>
<dbReference type="PIRSF" id="PIRSF017082">
    <property type="entry name" value="YflP"/>
    <property type="match status" value="1"/>
</dbReference>
<evidence type="ECO:0000313" key="2">
    <source>
        <dbReference type="EMBL" id="AIJ44778.1"/>
    </source>
</evidence>
<dbReference type="InterPro" id="IPR042100">
    <property type="entry name" value="Bug_dom1"/>
</dbReference>
<sequence length="320" mass="34555">MNIWRHAPSLVMGLTYLGVGSLQAQENFPHRPLTIINPWAAGSSTDVMARTLAEEMHKQLGQSIVVISREGGSGVIGMNVLAQSPADGLTMAFTPMTPITIQPHYVKGLKLSPDAVQPLCGVTENILGVSVRADSPYKTIAELIAAAKQKSLNYGSPDPNSAPFLAIDQLERDQKLQLNHIPYKGDAGSIQELLAGRLDFVSSIAASAAPQVRAGKLRLLAVTSEHRHPAFPDTPTFKELGMKVQEDSFAGLFVPRGVPEAALAKLDDACAKATKSESVKRIAQSGDQVVHYQSRQQWEKRITTEFRKQGEAAKRNAGTN</sequence>
<dbReference type="PANTHER" id="PTHR42928">
    <property type="entry name" value="TRICARBOXYLATE-BINDING PROTEIN"/>
    <property type="match status" value="1"/>
</dbReference>
<dbReference type="KEGG" id="ctes:O987_03050"/>
<dbReference type="EMBL" id="CP006704">
    <property type="protein sequence ID" value="AIJ44778.1"/>
    <property type="molecule type" value="Genomic_DNA"/>
</dbReference>
<dbReference type="Gene3D" id="3.40.190.150">
    <property type="entry name" value="Bordetella uptake gene, domain 1"/>
    <property type="match status" value="1"/>
</dbReference>
<protein>
    <recommendedName>
        <fullName evidence="4">TctC</fullName>
    </recommendedName>
</protein>
<dbReference type="AlphaFoldDB" id="A0A076PGP7"/>
<dbReference type="Pfam" id="PF03401">
    <property type="entry name" value="TctC"/>
    <property type="match status" value="1"/>
</dbReference>
<reference evidence="2 3" key="1">
    <citation type="journal article" date="2014" name="Genome Announc.">
        <title>Complete Genome Sequence of Polychlorinated Biphenyl Degrader Comamonas testosteroni TK102 (NBRC 109938).</title>
        <authorList>
            <person name="Fukuda K."/>
            <person name="Hosoyama A."/>
            <person name="Tsuchikane K."/>
            <person name="Ohji S."/>
            <person name="Yamazoe A."/>
            <person name="Fujita N."/>
            <person name="Shintani M."/>
            <person name="Kimbara K."/>
        </authorList>
    </citation>
    <scope>NUCLEOTIDE SEQUENCE [LARGE SCALE GENOMIC DNA]</scope>
    <source>
        <strain evidence="2">TK102</strain>
    </source>
</reference>
<dbReference type="PANTHER" id="PTHR42928:SF5">
    <property type="entry name" value="BLR1237 PROTEIN"/>
    <property type="match status" value="1"/>
</dbReference>
<dbReference type="Gene3D" id="3.40.190.10">
    <property type="entry name" value="Periplasmic binding protein-like II"/>
    <property type="match status" value="1"/>
</dbReference>